<evidence type="ECO:0000256" key="3">
    <source>
        <dbReference type="ARBA" id="ARBA00004496"/>
    </source>
</evidence>
<feature type="domain" description="Fibronectin type-III" evidence="19">
    <location>
        <begin position="1162"/>
        <end position="1257"/>
    </location>
</feature>
<keyword evidence="10" id="KW-0969">Cilium</keyword>
<dbReference type="InterPro" id="IPR058094">
    <property type="entry name" value="Ig-like_OmpL47-like"/>
</dbReference>
<dbReference type="InterPro" id="IPR032812">
    <property type="entry name" value="SbsA_Ig"/>
</dbReference>
<feature type="domain" description="Fibronectin type-III" evidence="19">
    <location>
        <begin position="482"/>
        <end position="579"/>
    </location>
</feature>
<evidence type="ECO:0000256" key="2">
    <source>
        <dbReference type="ARBA" id="ARBA00004138"/>
    </source>
</evidence>
<proteinExistence type="inferred from homology"/>
<keyword evidence="5" id="KW-0963">Cytoplasm</keyword>
<dbReference type="Pfam" id="PF22544">
    <property type="entry name" value="HYDIN_VesB_CFA65-like_Ig"/>
    <property type="match status" value="1"/>
</dbReference>
<keyword evidence="7 18" id="KW-0732">Signal</keyword>
<keyword evidence="13" id="KW-0966">Cell projection</keyword>
<dbReference type="Gene3D" id="2.60.40.10">
    <property type="entry name" value="Immunoglobulins"/>
    <property type="match status" value="13"/>
</dbReference>
<evidence type="ECO:0000313" key="21">
    <source>
        <dbReference type="Proteomes" id="UP000655208"/>
    </source>
</evidence>
<evidence type="ECO:0000256" key="7">
    <source>
        <dbReference type="ARBA" id="ARBA00022729"/>
    </source>
</evidence>
<dbReference type="Pfam" id="PF13205">
    <property type="entry name" value="Big_5"/>
    <property type="match status" value="1"/>
</dbReference>
<feature type="domain" description="Fibronectin type-III" evidence="19">
    <location>
        <begin position="3933"/>
        <end position="4027"/>
    </location>
</feature>
<dbReference type="Proteomes" id="UP000655208">
    <property type="component" value="Unassembled WGS sequence"/>
</dbReference>
<dbReference type="Pfam" id="PF25833">
    <property type="entry name" value="Fn3_SaeA_3rd"/>
    <property type="match status" value="1"/>
</dbReference>
<dbReference type="InterPro" id="IPR021720">
    <property type="entry name" value="Malectin_dom"/>
</dbReference>
<dbReference type="SUPFAM" id="SSF49785">
    <property type="entry name" value="Galactose-binding domain-like"/>
    <property type="match status" value="8"/>
</dbReference>
<dbReference type="PANTHER" id="PTHR13460:SF0">
    <property type="entry name" value="MALECTIN"/>
    <property type="match status" value="1"/>
</dbReference>
<keyword evidence="15" id="KW-0326">Glycosidase</keyword>
<dbReference type="CDD" id="cd00063">
    <property type="entry name" value="FN3"/>
    <property type="match status" value="2"/>
</dbReference>
<evidence type="ECO:0000259" key="19">
    <source>
        <dbReference type="PROSITE" id="PS50853"/>
    </source>
</evidence>
<feature type="region of interest" description="Disordered" evidence="17">
    <location>
        <begin position="848"/>
        <end position="872"/>
    </location>
</feature>
<keyword evidence="6" id="KW-0812">Transmembrane</keyword>
<dbReference type="PANTHER" id="PTHR13460">
    <property type="match status" value="1"/>
</dbReference>
<evidence type="ECO:0000256" key="14">
    <source>
        <dbReference type="ARBA" id="ARBA00023277"/>
    </source>
</evidence>
<feature type="domain" description="Fibronectin type-III" evidence="19">
    <location>
        <begin position="865"/>
        <end position="959"/>
    </location>
</feature>
<evidence type="ECO:0000256" key="13">
    <source>
        <dbReference type="ARBA" id="ARBA00023273"/>
    </source>
</evidence>
<reference evidence="20" key="2">
    <citation type="submission" date="2020-09" db="EMBL/GenBank/DDBJ databases">
        <authorList>
            <person name="Sun Q."/>
            <person name="Zhou Y."/>
        </authorList>
    </citation>
    <scope>NUCLEOTIDE SEQUENCE</scope>
    <source>
        <strain evidence="20">CGMCC 4.7308</strain>
    </source>
</reference>
<dbReference type="Pfam" id="PF11721">
    <property type="entry name" value="Malectin"/>
    <property type="match status" value="3"/>
</dbReference>
<evidence type="ECO:0000256" key="1">
    <source>
        <dbReference type="ARBA" id="ARBA00004115"/>
    </source>
</evidence>
<comment type="subcellular location">
    <subcellularLocation>
        <location evidence="2">Cell projection</location>
        <location evidence="2">Cilium</location>
    </subcellularLocation>
    <subcellularLocation>
        <location evidence="3">Cytoplasm</location>
    </subcellularLocation>
    <subcellularLocation>
        <location evidence="1">Endoplasmic reticulum membrane</location>
        <topology evidence="1">Single-pass type I membrane protein</topology>
    </subcellularLocation>
</comment>
<evidence type="ECO:0000256" key="11">
    <source>
        <dbReference type="ARBA" id="ARBA00023136"/>
    </source>
</evidence>
<dbReference type="GO" id="GO:0016798">
    <property type="term" value="F:hydrolase activity, acting on glycosyl bonds"/>
    <property type="evidence" value="ECO:0007669"/>
    <property type="project" value="UniProtKB-KW"/>
</dbReference>
<feature type="domain" description="Fibronectin type-III" evidence="19">
    <location>
        <begin position="4195"/>
        <end position="4289"/>
    </location>
</feature>
<dbReference type="InterPro" id="IPR058692">
    <property type="entry name" value="Fn3_SaeA_2nd"/>
</dbReference>
<dbReference type="NCBIfam" id="NF012200">
    <property type="entry name" value="choice_anch_D"/>
    <property type="match status" value="2"/>
</dbReference>
<dbReference type="Gene3D" id="2.120.10.30">
    <property type="entry name" value="TolB, C-terminal domain"/>
    <property type="match status" value="1"/>
</dbReference>
<feature type="compositionally biased region" description="Low complexity" evidence="17">
    <location>
        <begin position="850"/>
        <end position="872"/>
    </location>
</feature>
<evidence type="ECO:0000256" key="15">
    <source>
        <dbReference type="ARBA" id="ARBA00023295"/>
    </source>
</evidence>
<dbReference type="GO" id="GO:0030246">
    <property type="term" value="F:carbohydrate binding"/>
    <property type="evidence" value="ECO:0007669"/>
    <property type="project" value="InterPro"/>
</dbReference>
<dbReference type="InterPro" id="IPR013783">
    <property type="entry name" value="Ig-like_fold"/>
</dbReference>
<dbReference type="SMART" id="SM00060">
    <property type="entry name" value="FN3"/>
    <property type="match status" value="9"/>
</dbReference>
<dbReference type="InterPro" id="IPR011042">
    <property type="entry name" value="6-blade_b-propeller_TolB-like"/>
</dbReference>
<evidence type="ECO:0000256" key="6">
    <source>
        <dbReference type="ARBA" id="ARBA00022692"/>
    </source>
</evidence>
<dbReference type="InterPro" id="IPR039155">
    <property type="entry name" value="MLEC"/>
</dbReference>
<dbReference type="Gene3D" id="2.60.120.430">
    <property type="entry name" value="Galactose-binding lectin"/>
    <property type="match status" value="9"/>
</dbReference>
<gene>
    <name evidence="20" type="ORF">GCM10011594_13590</name>
</gene>
<feature type="domain" description="Fibronectin type-III" evidence="19">
    <location>
        <begin position="963"/>
        <end position="1061"/>
    </location>
</feature>
<evidence type="ECO:0000313" key="20">
    <source>
        <dbReference type="EMBL" id="GGL95159.1"/>
    </source>
</evidence>
<sequence length="4443" mass="457779">MFLSAALAIPQSLLGVSSVAAAAEPTPALSAKISFQPDATANPSGFTKDIGAAYSDGTGMGWVRQDSLATATHVPYAVTLNTRDRNVCTALPLQQRTFIHMQAPTTTSTNDATPVAWEYKLANGQYQVTVGIGDPNKGNDPEKHVINVEGVRAIDEYPASTVASCTATTTTTGFNRLKTNTVWATVTDGKLTVDAIGGSNTKLAFVTIDSVPVTGLTATPGASSIALDWDDVAGATSYRVWRSSNLPVATTGTPLATTTTSDYTDATAAKGTVYYYAVTPGTGTVGAVLGAMVDDATPNRPTLPFKADFAESPGVAPASVTPSGWSRDYGQNYANTRGFGWVVPGTATPLNLVGNGRSRVAGTSDPINSTLHMQGNTVPGFANIGEAGAWQVAVPNGDYDLELAVGDASPGTDTTIHRINVEGRNAVDNFAITGTPSGDARFKIVKLTAVTVSDGFLTVDAIGGTNTKIDYITVTPTPADQPPAAPTALTATPGDGSVQLSWTAPVDTDLKGYNVYRSTGATVDTTGTPLNGATPVNDTKYTDAAAQNDTTYRYAVVAVDNADQKGPASTSVTATPDAATPTPATLPLKVNFSDQATVPGTGFTQDYGQAWSNTRGRGWVAPGTHTPLNLVGNGRIRAERTGVTVDVRQRGLMHMQPTDIAGTFNGVKADGSYEVAVPNGKYVVTVSAGDQPGAAKTGCADPCYDSVHGITVEGTKAIDGFQATATTEFRTATVTVDVADGRLTVDATGTNTKINYLDVVAADVAAPASPTGLTATAGEGRIQLSWTAVTEADLAGYQVYSSTTSPVALTAANRLTDAPQAATSFAHTGLVNGTQRFYVVTAVDKAGNESPASDPADATPADTTAPTSPADVTAVGGVENVTVRWSAVADADHYDVYRSTSSPVATTAANLVTTTEDAQFVDSGRSNGTELFYVVVAVDEAGNASPASDEVNATPTAAPDVTAPAAPAGVSAAAGDNKVTLTWTANDEQDLAGYKVYRSAVAGGSRTLLTQTAVTAATFVDSTAANATRYYYVVSAVDLVGNESAVSAEVTAQPVDTTAPAVPTGVVATAGVNSITVRWNANTEADLRGYRIYRSDTATVALDEDHLVGLVLKSGGRTFLDSDKEPGQRYYYVVTAEDTLRNQSAASAVVSAAATAAPDTTAPDAVTGLTATVADPAVNLAWTAGTAADLAGYNVYRSSTAGGSRVKLTNALLTGTSFTDGTAVPGTTVFYVVTAVDKSNNESAVSNEVSATLAAPAGVNAKISFQTDAAPVPTGYTKDTGAAYTAARGFGWIRQDSLGDATRTPLDLSANTRLRTRTGIDARQNNMIHMQYGDIVPTPTTNGNLTPGAWEYGLPNGRYKVTVSVGDQPGAAKTGCAAPCYDSQHSVRAEGVTAIDRFQATATTEYRTATVTVDVTDGKLTVDALGGTNTKLNYVEIASAGPVAPDTTAPAAPGSVTGSAGDNAATLTWNAPADTDVAGYNVYRSTGSTVPVSADSKVNSSLLTGASYTDVTASNGTTYRYVVTAVDQSGNESAASAAVAVTPTAQAASDVAIKVNFADAATAPPAGYLTDFGQAFGPRTGANQGTGNSYGWIDLDTGAPVSLEGNGRNRNTASPSANQPDLRLATLMHMQLAATVTTGVHTPAKWEIAVPNGAYTVTVAVGDAGPTVDSTHWINIENQNAVAGFVPTATNKFATATRTVVVSDGRLTLSPAGGTNTKVDYVDIASFDRAGRPYTTAVTPGNGAGNVVTNSSITADNSLNPVVGAVDETTLGSGHVTVTRVSDNRAVAGTGVTSGGGDTVTFQADEELDPNTLYRFEITDAVKDKSGRAFLPFSSVFTTRSGTGGGLGSVAFTPQASGASAGKSYTSVVIGPDGKLYAGSITGQIYRWTINADGTLSGEETINTVRTHASAKGWEGAPNRTVIGMAFDPASTPTNPVLWITDNYAYLGSDVPDFTGSIARLSGPNLENYQEVVVNLPRSIKDHETNSIAIKDGKLYIMQGSMNAMGAKEGTWRRDEHLLSAAVLQLDPAKLPASLPLDVATPDMAVPARGTAPAHTGTYDPYAPGVALTLYATGVRNGFDIVAHSNGHLYTGVNGSAAGGATPASPSPLPAICATRPDGPYTGPTAPGIANNNQAETDYIFDIHPGKYYGHPNPLRCQYVLNAGNPTNYTGNPLFKVNQYPLGQQADPNYDIANVYDAGLHASANGSIEYKNTAAFGGALAGKLIVVRYSSNQEIVAFNISASGAVSSPVTGITGFTGFHQPLDLTEDASNGNLYVTELTDNPATTGIKLLKPVGGGTAGKAQVTSRLIYSDVKGGAASAAQNVVVKNVGGAPLTVTGASLAGTDAAVFARAGGPALPATVAPGDSISLPVTFAPTAAGPRVAELQVRTEDPATPVAKAALRGLGTDGEGGSLEPSLQWILDTLEIPVNVGDPDKTNNDMPAGKALIGEEVAVTSFTKAAFDHAVTVEPLSLYGPAGPSANPNVVTVGVHTTGKATERTPLFRGPNSSNQTLLPAVTTLGEYDLETPFGFDFTWHGLSDRTAYSEDSLNTWDPTNPHKVRVYPLKNADGSVEPNAYVVAPEDVLSPVDFQDAVIIVRNVRPAVTTGAGKIVASPSELVFSGVRGTVTATQPVTVTNNGTTPLTISSVTATGANAASFTVTGTPQTLAVGASATFTARFNPAAGAAAGVYSAAMSVASDDATQPTLTVGLYGLATTGEQGNNEPPLKQVVDTLGRPIDVGGTALVLGTNPAPIGDEVIAPLFKKVGTGPVTMKPVARYSPDELLPFGWYTAETGDPVTHEVATIALDNEQTLNPQIVAGGASSFDPGTASFGFYVDSKSFGRKTYTQDGLNTNIPHGARVYPAKDRSGKLLPSTYLVGFEDAQNGDYQDYVFEVSNVTPATSNQLSPVDRIDFQPATSTVAAGYKADTGAAFSATTGFGWVVPGTSTPLDMTAQTRDRAGTADPKLRTLILMQPTAAQSPTGPGAWEYTVPNGTYVVTVGVGDSGFTDSTHTVRVEGQTAVNGFVPTTATPFTTGTVTVPVTDGRITIDATGGTNTKVTYVDIDRPASGTDTTSPAVGLTVTGLQASTGVYKNKATITVTASDTGSGVASTSYSLDNGAFAAYTAPVEVTALGTHTVRARALDVAGNVTTTTATSFSVVAATASKAEIVLENADEVPFADRLTMSRIQTPETGTRCRDTTACDPVTGPFFPVNVVHDTATLRIRNTGTEPLNVTALDLTGPFQLTTPQALPRLVAVGGTLDVPVKFVATTIGTAGGLWFGTLTVGSDDADEPTLPVELAGFWQSQSENNQEPSVPEMVRLFGYGTAITANGTPLNEDGLVHATGDEVLSPYWVRANTAQPVSVRQLAAFHTQGNTATFYWHAKGSNSTSGVFTHAGVEGQSILPHRNGSTTVAAAGTFTPTGTFGIKIDGEWSDDTKNDQTADKTNGCAGPCGHHVRAWVARDRSGAVIPNTWLVSMDYSGINYDYNDNVYLVTNMKPELATDPATPAPLPGASQLRLGFDTTYPGTLVDKDGQTTGFRSTQPNKVDATVGSNSYNAALLDVATAAPGTLAVTSSGTATAGTNGSNDNTLVNGLRLPFDASGGDWSVTGRVLGPVTMLDAGSEQEGIQIGPDQDNFVKVAAINKGGVPSIEFYSEQAGTGVTVGTAVAIPSAASVTTLDLALLGDPSTGRISAAYRVNDGAWVTLPTALTLPATAVGKFFDHQAQAGILVSHKGGTQFVATYDSFAVSDGSVTSAPATREALYRLDVAGAGTYTDTRGQVWTPDTGRFSPATAIAEGATTTPLEIAGTDDDVLYRTYRGNVGNVAQDQRVLSYSLPARGATAVDVRLHFAERASGNNTVGKRLFDIEAEGKVVRKDFDIFAAAGGQNTATVLPINNVQIVNGALNLSFRATVDYPSIAAIEVLCQGPCPVDTTAPAAPTGLTATAGTAGVALDWADNTESDLMGYDVYRSTSATGTFTKLTSTPVTGSAYTDASAPAATTLYYRVTASDSSENASAPSATVSATTPAPPTPTAIRINTGGAAQTVNGVAWSACSSLTACSGWVSGGNPYSEADTVTGIPAGMNNTIFQSEWTGTATTGSRAFGFAVPVVNGAYTVRLHFAELNKTAANTRTFDVRLENTTVLSNFDIWAQAGGIDKAIVRQFPVTVTDGVMTIDFIRRIENAKISAIEILPADTTAPAQVTGVTATGAATGNTLTWTARTESDLAGYNVYRATSATGTYTKVAGPVTGTTYQDTTAPTGAASYYQVTAIDRSGNESVRSATVSATRPAPARQPIRINTGGPAVTTGGVSWLADQYFTGGKTYSNVRAIAGTTDDVLYQNERSNASFSYSIPVANGTYDVRLHFAELYWGATGGGPGGTGHRRFNVNLEGGTVELANFDPNAVAAPLTSIVRTYRVTVTDGRVDLAFAATVDQATIGAIEVLPVQ</sequence>
<evidence type="ECO:0000256" key="5">
    <source>
        <dbReference type="ARBA" id="ARBA00022490"/>
    </source>
</evidence>
<evidence type="ECO:0000256" key="18">
    <source>
        <dbReference type="SAM" id="SignalP"/>
    </source>
</evidence>
<dbReference type="NCBIfam" id="NF047446">
    <property type="entry name" value="barrel_OmpL47"/>
    <property type="match status" value="1"/>
</dbReference>
<dbReference type="InterPro" id="IPR003961">
    <property type="entry name" value="FN3_dom"/>
</dbReference>
<evidence type="ECO:0000256" key="10">
    <source>
        <dbReference type="ARBA" id="ARBA00023069"/>
    </source>
</evidence>
<feature type="domain" description="Fibronectin type-III" evidence="19">
    <location>
        <begin position="766"/>
        <end position="863"/>
    </location>
</feature>
<evidence type="ECO:0000256" key="16">
    <source>
        <dbReference type="ARBA" id="ARBA00023326"/>
    </source>
</evidence>
<evidence type="ECO:0000256" key="4">
    <source>
        <dbReference type="ARBA" id="ARBA00009141"/>
    </source>
</evidence>
<accession>A0A917SRA5</accession>
<dbReference type="SUPFAM" id="SSF50952">
    <property type="entry name" value="Soluble quinoprotein glucose dehydrogenase"/>
    <property type="match status" value="1"/>
</dbReference>
<keyword evidence="16" id="KW-0624">Polysaccharide degradation</keyword>
<dbReference type="SUPFAM" id="SSF49265">
    <property type="entry name" value="Fibronectin type III"/>
    <property type="match status" value="7"/>
</dbReference>
<dbReference type="InterPro" id="IPR008979">
    <property type="entry name" value="Galactose-bd-like_sf"/>
</dbReference>
<keyword evidence="8" id="KW-0256">Endoplasmic reticulum</keyword>
<keyword evidence="14" id="KW-0119">Carbohydrate metabolism</keyword>
<evidence type="ECO:0000256" key="17">
    <source>
        <dbReference type="SAM" id="MobiDB-lite"/>
    </source>
</evidence>
<keyword evidence="11" id="KW-0472">Membrane</keyword>
<feature type="domain" description="Fibronectin type-III" evidence="19">
    <location>
        <begin position="1449"/>
        <end position="1547"/>
    </location>
</feature>
<evidence type="ECO:0000256" key="12">
    <source>
        <dbReference type="ARBA" id="ARBA00023180"/>
    </source>
</evidence>
<dbReference type="InterPro" id="IPR011041">
    <property type="entry name" value="Quinoprot_gluc/sorb_DH_b-prop"/>
</dbReference>
<keyword evidence="21" id="KW-1185">Reference proteome</keyword>
<keyword evidence="12" id="KW-0325">Glycoprotein</keyword>
<feature type="chain" id="PRO_5038000309" description="Fibronectin type-III domain-containing protein" evidence="18">
    <location>
        <begin position="23"/>
        <end position="4443"/>
    </location>
</feature>
<keyword evidence="15" id="KW-0378">Hydrolase</keyword>
<dbReference type="InterPro" id="IPR053879">
    <property type="entry name" value="HYDIN_VesB_CFA65-like_Ig"/>
</dbReference>
<organism evidence="20 21">
    <name type="scientific">Nakamurella endophytica</name>
    <dbReference type="NCBI Taxonomy" id="1748367"/>
    <lineage>
        <taxon>Bacteria</taxon>
        <taxon>Bacillati</taxon>
        <taxon>Actinomycetota</taxon>
        <taxon>Actinomycetes</taxon>
        <taxon>Nakamurellales</taxon>
        <taxon>Nakamurellaceae</taxon>
        <taxon>Nakamurella</taxon>
    </lineage>
</organism>
<evidence type="ECO:0000256" key="8">
    <source>
        <dbReference type="ARBA" id="ARBA00022824"/>
    </source>
</evidence>
<dbReference type="EMBL" id="BMNA01000002">
    <property type="protein sequence ID" value="GGL95159.1"/>
    <property type="molecule type" value="Genomic_DNA"/>
</dbReference>
<feature type="signal peptide" evidence="18">
    <location>
        <begin position="1"/>
        <end position="22"/>
    </location>
</feature>
<protein>
    <recommendedName>
        <fullName evidence="19">Fibronectin type-III domain-containing protein</fullName>
    </recommendedName>
</protein>
<dbReference type="GO" id="GO:0016020">
    <property type="term" value="C:membrane"/>
    <property type="evidence" value="ECO:0007669"/>
    <property type="project" value="TreeGrafter"/>
</dbReference>
<name>A0A917SRA5_9ACTN</name>
<dbReference type="InterPro" id="IPR036116">
    <property type="entry name" value="FN3_sf"/>
</dbReference>
<comment type="caution">
    <text evidence="20">The sequence shown here is derived from an EMBL/GenBank/DDBJ whole genome shotgun (WGS) entry which is preliminary data.</text>
</comment>
<evidence type="ECO:0000256" key="9">
    <source>
        <dbReference type="ARBA" id="ARBA00022989"/>
    </source>
</evidence>
<comment type="similarity">
    <text evidence="4">Belongs to the malectin family.</text>
</comment>
<dbReference type="GO" id="GO:0000272">
    <property type="term" value="P:polysaccharide catabolic process"/>
    <property type="evidence" value="ECO:0007669"/>
    <property type="project" value="UniProtKB-KW"/>
</dbReference>
<keyword evidence="9" id="KW-1133">Transmembrane helix</keyword>
<dbReference type="GO" id="GO:0005737">
    <property type="term" value="C:cytoplasm"/>
    <property type="evidence" value="ECO:0007669"/>
    <property type="project" value="UniProtKB-SubCell"/>
</dbReference>
<dbReference type="PROSITE" id="PS50853">
    <property type="entry name" value="FN3"/>
    <property type="match status" value="8"/>
</dbReference>
<reference evidence="20" key="1">
    <citation type="journal article" date="2014" name="Int. J. Syst. Evol. Microbiol.">
        <title>Complete genome sequence of Corynebacterium casei LMG S-19264T (=DSM 44701T), isolated from a smear-ripened cheese.</title>
        <authorList>
            <consortium name="US DOE Joint Genome Institute (JGI-PGF)"/>
            <person name="Walter F."/>
            <person name="Albersmeier A."/>
            <person name="Kalinowski J."/>
            <person name="Ruckert C."/>
        </authorList>
    </citation>
    <scope>NUCLEOTIDE SEQUENCE</scope>
    <source>
        <strain evidence="20">CGMCC 4.7308</strain>
    </source>
</reference>